<feature type="domain" description="NADH:quinone oxidoreductase/Mrp antiporter transmembrane" evidence="9">
    <location>
        <begin position="131"/>
        <end position="425"/>
    </location>
</feature>
<feature type="transmembrane region" description="Helical" evidence="8">
    <location>
        <begin position="410"/>
        <end position="430"/>
    </location>
</feature>
<feature type="transmembrane region" description="Helical" evidence="8">
    <location>
        <begin position="451"/>
        <end position="471"/>
    </location>
</feature>
<evidence type="ECO:0000259" key="9">
    <source>
        <dbReference type="Pfam" id="PF00361"/>
    </source>
</evidence>
<dbReference type="AlphaFoldDB" id="A0A1S6HJJ9"/>
<feature type="transmembrane region" description="Helical" evidence="8">
    <location>
        <begin position="6"/>
        <end position="23"/>
    </location>
</feature>
<dbReference type="GO" id="GO:0005886">
    <property type="term" value="C:plasma membrane"/>
    <property type="evidence" value="ECO:0007669"/>
    <property type="project" value="UniProtKB-SubCell"/>
</dbReference>
<name>A0A1S6HJJ9_9GAMM</name>
<keyword evidence="6 8" id="KW-0472">Membrane</keyword>
<keyword evidence="3" id="KW-1003">Cell membrane</keyword>
<dbReference type="STRING" id="225848.Sps_00491"/>
<evidence type="ECO:0000256" key="2">
    <source>
        <dbReference type="ARBA" id="ARBA00005346"/>
    </source>
</evidence>
<dbReference type="PANTHER" id="PTHR42703">
    <property type="entry name" value="NADH DEHYDROGENASE"/>
    <property type="match status" value="1"/>
</dbReference>
<feature type="transmembrane region" description="Helical" evidence="8">
    <location>
        <begin position="30"/>
        <end position="59"/>
    </location>
</feature>
<dbReference type="Pfam" id="PF00361">
    <property type="entry name" value="Proton_antipo_M"/>
    <property type="match status" value="1"/>
</dbReference>
<evidence type="ECO:0000256" key="8">
    <source>
        <dbReference type="SAM" id="Phobius"/>
    </source>
</evidence>
<feature type="transmembrane region" description="Helical" evidence="8">
    <location>
        <begin position="135"/>
        <end position="153"/>
    </location>
</feature>
<keyword evidence="11" id="KW-1185">Reference proteome</keyword>
<evidence type="ECO:0000313" key="11">
    <source>
        <dbReference type="Proteomes" id="UP000189545"/>
    </source>
</evidence>
<feature type="transmembrane region" description="Helical" evidence="8">
    <location>
        <begin position="112"/>
        <end position="129"/>
    </location>
</feature>
<evidence type="ECO:0000256" key="1">
    <source>
        <dbReference type="ARBA" id="ARBA00004651"/>
    </source>
</evidence>
<dbReference type="InterPro" id="IPR003918">
    <property type="entry name" value="NADH_UbQ_OxRdtase"/>
</dbReference>
<keyword evidence="5 8" id="KW-1133">Transmembrane helix</keyword>
<accession>A0A1S6HJJ9</accession>
<gene>
    <name evidence="10" type="ORF">Sps_00491</name>
</gene>
<evidence type="ECO:0000256" key="6">
    <source>
        <dbReference type="ARBA" id="ARBA00023136"/>
    </source>
</evidence>
<feature type="transmembrane region" description="Helical" evidence="8">
    <location>
        <begin position="165"/>
        <end position="187"/>
    </location>
</feature>
<dbReference type="KEGG" id="spsw:Sps_00491"/>
<sequence length="496" mass="53886">MLAHLPILQVIVPLIGAPVCVLLSRARLVWLFALIVSGLSFIVSALLLQQVLMSGTIIYELGGWDAPWGIEYRIDKLNGFLLLIISAMSTLVLFAAQTSINKEIPAEKHTHFYILYLLSLTGMLGVVVTGDAFNVFVFLEISSLSSYALIALGKDRRALWAAYQYLILGTIGATFILIGIGLMYQMTGTLNMADLAARLPEVAQTKTVLTAFAFVITGVCLKLALFPLHLWLPNAYTYAPSIVTAFLAATATKVAFYLLIRFTYSVFGVSFSFTTLPLQFLFMTLGLLGIFVGSIAAIFQTNVKQIFAYSSIAQIGYMVIGFSISSVTGLTAALLHIFNHALMKGALFLALGAVVYRIGSVQINQFQGLGQQMPLTMAAILVAGLSLIGMPLTVGFVSKWYLLSALIEKGWWPVAVLILIGSLLTLVYVWKIIEAAYFKPSLSTNSTVNEAPLAFLIPIWLLVIANIYFGIDTRLSVEVAHSASESLLQAQGLVIP</sequence>
<protein>
    <submittedName>
        <fullName evidence="10">Multisubunit sodium/proton antiporter, MrpD subunit</fullName>
    </submittedName>
</protein>
<dbReference type="GO" id="GO:0042773">
    <property type="term" value="P:ATP synthesis coupled electron transport"/>
    <property type="evidence" value="ECO:0007669"/>
    <property type="project" value="InterPro"/>
</dbReference>
<dbReference type="PANTHER" id="PTHR42703:SF1">
    <property type="entry name" value="NA(+)_H(+) ANTIPORTER SUBUNIT D1"/>
    <property type="match status" value="1"/>
</dbReference>
<reference evidence="10 11" key="1">
    <citation type="submission" date="2016-03" db="EMBL/GenBank/DDBJ databases">
        <title>Complete genome sequence of Shewanella psychrophila WP2, a deep sea bacterium isolated from west Pacific sediment.</title>
        <authorList>
            <person name="Xu G."/>
            <person name="Jian H."/>
        </authorList>
    </citation>
    <scope>NUCLEOTIDE SEQUENCE [LARGE SCALE GENOMIC DNA]</scope>
    <source>
        <strain evidence="10 11">WP2</strain>
    </source>
</reference>
<feature type="transmembrane region" description="Helical" evidence="8">
    <location>
        <begin position="207"/>
        <end position="226"/>
    </location>
</feature>
<evidence type="ECO:0000256" key="4">
    <source>
        <dbReference type="ARBA" id="ARBA00022692"/>
    </source>
</evidence>
<proteinExistence type="inferred from homology"/>
<organism evidence="10 11">
    <name type="scientific">Shewanella psychrophila</name>
    <dbReference type="NCBI Taxonomy" id="225848"/>
    <lineage>
        <taxon>Bacteria</taxon>
        <taxon>Pseudomonadati</taxon>
        <taxon>Pseudomonadota</taxon>
        <taxon>Gammaproteobacteria</taxon>
        <taxon>Alteromonadales</taxon>
        <taxon>Shewanellaceae</taxon>
        <taxon>Shewanella</taxon>
    </lineage>
</organism>
<comment type="similarity">
    <text evidence="2">Belongs to the CPA3 antiporters (TC 2.A.63) subunit D family.</text>
</comment>
<dbReference type="InterPro" id="IPR001750">
    <property type="entry name" value="ND/Mrp_TM"/>
</dbReference>
<dbReference type="PRINTS" id="PR01437">
    <property type="entry name" value="NUOXDRDTASE4"/>
</dbReference>
<evidence type="ECO:0000313" key="10">
    <source>
        <dbReference type="EMBL" id="AQS35695.1"/>
    </source>
</evidence>
<dbReference type="GO" id="GO:0008137">
    <property type="term" value="F:NADH dehydrogenase (ubiquinone) activity"/>
    <property type="evidence" value="ECO:0007669"/>
    <property type="project" value="InterPro"/>
</dbReference>
<feature type="transmembrane region" description="Helical" evidence="8">
    <location>
        <begin position="377"/>
        <end position="398"/>
    </location>
</feature>
<evidence type="ECO:0000256" key="3">
    <source>
        <dbReference type="ARBA" id="ARBA00022475"/>
    </source>
</evidence>
<dbReference type="Proteomes" id="UP000189545">
    <property type="component" value="Chromosome"/>
</dbReference>
<evidence type="ECO:0000256" key="7">
    <source>
        <dbReference type="RuleBase" id="RU000320"/>
    </source>
</evidence>
<evidence type="ECO:0000256" key="5">
    <source>
        <dbReference type="ARBA" id="ARBA00022989"/>
    </source>
</evidence>
<dbReference type="EMBL" id="CP014782">
    <property type="protein sequence ID" value="AQS35695.1"/>
    <property type="molecule type" value="Genomic_DNA"/>
</dbReference>
<dbReference type="InterPro" id="IPR050586">
    <property type="entry name" value="CPA3_Na-H_Antiporter_D"/>
</dbReference>
<keyword evidence="4 7" id="KW-0812">Transmembrane</keyword>
<dbReference type="OrthoDB" id="9768329at2"/>
<feature type="transmembrane region" description="Helical" evidence="8">
    <location>
        <begin position="79"/>
        <end position="100"/>
    </location>
</feature>
<feature type="transmembrane region" description="Helical" evidence="8">
    <location>
        <begin position="280"/>
        <end position="299"/>
    </location>
</feature>
<comment type="subcellular location">
    <subcellularLocation>
        <location evidence="1">Cell membrane</location>
        <topology evidence="1">Multi-pass membrane protein</topology>
    </subcellularLocation>
    <subcellularLocation>
        <location evidence="7">Membrane</location>
        <topology evidence="7">Multi-pass membrane protein</topology>
    </subcellularLocation>
</comment>
<feature type="transmembrane region" description="Helical" evidence="8">
    <location>
        <begin position="238"/>
        <end position="260"/>
    </location>
</feature>